<evidence type="ECO:0000313" key="1">
    <source>
        <dbReference type="EMBL" id="KKN64512.1"/>
    </source>
</evidence>
<reference evidence="1" key="1">
    <citation type="journal article" date="2015" name="Nature">
        <title>Complex archaea that bridge the gap between prokaryotes and eukaryotes.</title>
        <authorList>
            <person name="Spang A."/>
            <person name="Saw J.H."/>
            <person name="Jorgensen S.L."/>
            <person name="Zaremba-Niedzwiedzka K."/>
            <person name="Martijn J."/>
            <person name="Lind A.E."/>
            <person name="van Eijk R."/>
            <person name="Schleper C."/>
            <person name="Guy L."/>
            <person name="Ettema T.J."/>
        </authorList>
    </citation>
    <scope>NUCLEOTIDE SEQUENCE</scope>
</reference>
<organism evidence="1">
    <name type="scientific">marine sediment metagenome</name>
    <dbReference type="NCBI Taxonomy" id="412755"/>
    <lineage>
        <taxon>unclassified sequences</taxon>
        <taxon>metagenomes</taxon>
        <taxon>ecological metagenomes</taxon>
    </lineage>
</organism>
<gene>
    <name evidence="1" type="ORF">LCGC14_0491250</name>
</gene>
<dbReference type="EMBL" id="LAZR01000553">
    <property type="protein sequence ID" value="KKN64512.1"/>
    <property type="molecule type" value="Genomic_DNA"/>
</dbReference>
<name>A0A0F9SPZ0_9ZZZZ</name>
<proteinExistence type="predicted"/>
<protein>
    <submittedName>
        <fullName evidence="1">Uncharacterized protein</fullName>
    </submittedName>
</protein>
<comment type="caution">
    <text evidence="1">The sequence shown here is derived from an EMBL/GenBank/DDBJ whole genome shotgun (WGS) entry which is preliminary data.</text>
</comment>
<sequence length="113" mass="13484">MRKLKALEHHISTNRLDEMGACDHYIDRFAKQFPKSVKITRKNLQAVARWIPAWWFETQYLRLNDKTYHDLSSRAFYLCIDRGIEARTPVTRAHTIEHKRIRMEVLADYLGLP</sequence>
<dbReference type="AlphaFoldDB" id="A0A0F9SPZ0"/>
<accession>A0A0F9SPZ0</accession>